<sequence>MAPTPPPSFLSSLALRLLAPLVRSGSSRHPLETIALCLLVASSCYLSLIHHSVRSDSSSLAADPNNRGYLHPLRPTRLVLDPSGAIVVQKVADEDANKGQPDGSYRHLLLKQVVVTSQKFAAVVPPQGVLTRSILRSAVELEAAVRRVSVDGLTFDDLCLRSPAGAGPCVATSPLTLWNNDAAKIDADRDPLATVARALANTVYNPPIRSTLGPLDIHPASNRIVGASYLILSFVIDVSDPARAAAASKWDRAVDAIRSELLYPDIRPVAAAASDDHESVWLNRLQEYWDTSSGSDMLVVGITVEVFVG</sequence>
<dbReference type="Pfam" id="PF13323">
    <property type="entry name" value="HPIH"/>
    <property type="match status" value="1"/>
</dbReference>
<name>A0A4P9W1Q3_9FUNG</name>
<evidence type="ECO:0000313" key="4">
    <source>
        <dbReference type="Proteomes" id="UP000269721"/>
    </source>
</evidence>
<proteinExistence type="predicted"/>
<evidence type="ECO:0000259" key="2">
    <source>
        <dbReference type="Pfam" id="PF13323"/>
    </source>
</evidence>
<feature type="signal peptide" evidence="1">
    <location>
        <begin position="1"/>
        <end position="24"/>
    </location>
</feature>
<accession>A0A4P9W1Q3</accession>
<dbReference type="InterPro" id="IPR025583">
    <property type="entry name" value="HMG-CoA_N_dom"/>
</dbReference>
<keyword evidence="4" id="KW-1185">Reference proteome</keyword>
<protein>
    <recommendedName>
        <fullName evidence="2">HMG-CoA reductase N-terminal domain-containing protein</fullName>
    </recommendedName>
</protein>
<reference evidence="4" key="1">
    <citation type="journal article" date="2018" name="Nat. Microbiol.">
        <title>Leveraging single-cell genomics to expand the fungal tree of life.</title>
        <authorList>
            <person name="Ahrendt S.R."/>
            <person name="Quandt C.A."/>
            <person name="Ciobanu D."/>
            <person name="Clum A."/>
            <person name="Salamov A."/>
            <person name="Andreopoulos B."/>
            <person name="Cheng J.F."/>
            <person name="Woyke T."/>
            <person name="Pelin A."/>
            <person name="Henrissat B."/>
            <person name="Reynolds N.K."/>
            <person name="Benny G.L."/>
            <person name="Smith M.E."/>
            <person name="James T.Y."/>
            <person name="Grigoriev I.V."/>
        </authorList>
    </citation>
    <scope>NUCLEOTIDE SEQUENCE [LARGE SCALE GENOMIC DNA]</scope>
</reference>
<dbReference type="AlphaFoldDB" id="A0A4P9W1Q3"/>
<evidence type="ECO:0000256" key="1">
    <source>
        <dbReference type="SAM" id="SignalP"/>
    </source>
</evidence>
<keyword evidence="1" id="KW-0732">Signal</keyword>
<dbReference type="Proteomes" id="UP000269721">
    <property type="component" value="Unassembled WGS sequence"/>
</dbReference>
<feature type="domain" description="HMG-CoA reductase N-terminal" evidence="2">
    <location>
        <begin position="24"/>
        <end position="114"/>
    </location>
</feature>
<dbReference type="OrthoDB" id="10653391at2759"/>
<feature type="chain" id="PRO_5020981852" description="HMG-CoA reductase N-terminal domain-containing protein" evidence="1">
    <location>
        <begin position="25"/>
        <end position="309"/>
    </location>
</feature>
<gene>
    <name evidence="3" type="ORF">BDK51DRAFT_48820</name>
</gene>
<dbReference type="EMBL" id="KZ999230">
    <property type="protein sequence ID" value="RKO85285.1"/>
    <property type="molecule type" value="Genomic_DNA"/>
</dbReference>
<evidence type="ECO:0000313" key="3">
    <source>
        <dbReference type="EMBL" id="RKO85285.1"/>
    </source>
</evidence>
<organism evidence="3 4">
    <name type="scientific">Blyttiomyces helicus</name>
    <dbReference type="NCBI Taxonomy" id="388810"/>
    <lineage>
        <taxon>Eukaryota</taxon>
        <taxon>Fungi</taxon>
        <taxon>Fungi incertae sedis</taxon>
        <taxon>Chytridiomycota</taxon>
        <taxon>Chytridiomycota incertae sedis</taxon>
        <taxon>Chytridiomycetes</taxon>
        <taxon>Chytridiomycetes incertae sedis</taxon>
        <taxon>Blyttiomyces</taxon>
    </lineage>
</organism>